<dbReference type="Pfam" id="PF00753">
    <property type="entry name" value="Lactamase_B"/>
    <property type="match status" value="1"/>
</dbReference>
<dbReference type="CDD" id="cd07729">
    <property type="entry name" value="AHL_lactonase_MBL-fold"/>
    <property type="match status" value="1"/>
</dbReference>
<sequence length="287" mass="32794">MKIHAIETGKVKITKNWRIGRGNGLKRFKNTLFDSEFTEWLPIYVWVIEHPEGLIVIDTGIPVDANKRIWFPPFMPLVQRAAKFKMTPEQEVGSQLRQLGLSPNDVRWVVLTHLHQDHDGGLHHFPNAEFVVSFKEWEMAAGIKGRMNGYLNQRWPDWFKPRFVDFDSQKPFGPFTGHHTLTQAGDIHLVPTPGHSPGHLSVILVEDDLMSILFAGDASYTEELLIEQKADGIGADPDVQQETHRKILKYAEQHHTVYLPSHDPGAKERLENRIPINKDLELEAQAV</sequence>
<feature type="domain" description="Metallo-beta-lactamase" evidence="6">
    <location>
        <begin position="42"/>
        <end position="262"/>
    </location>
</feature>
<keyword evidence="4" id="KW-0378">Hydrolase</keyword>
<organism evidence="7 8">
    <name type="scientific">Rhodohalobacter sulfatireducens</name>
    <dbReference type="NCBI Taxonomy" id="2911366"/>
    <lineage>
        <taxon>Bacteria</taxon>
        <taxon>Pseudomonadati</taxon>
        <taxon>Balneolota</taxon>
        <taxon>Balneolia</taxon>
        <taxon>Balneolales</taxon>
        <taxon>Balneolaceae</taxon>
        <taxon>Rhodohalobacter</taxon>
    </lineage>
</organism>
<evidence type="ECO:0000256" key="3">
    <source>
        <dbReference type="ARBA" id="ARBA00022723"/>
    </source>
</evidence>
<dbReference type="Proteomes" id="UP001165366">
    <property type="component" value="Unassembled WGS sequence"/>
</dbReference>
<dbReference type="InterPro" id="IPR036866">
    <property type="entry name" value="RibonucZ/Hydroxyglut_hydro"/>
</dbReference>
<keyword evidence="3" id="KW-0479">Metal-binding</keyword>
<proteinExistence type="inferred from homology"/>
<dbReference type="PANTHER" id="PTHR42978:SF7">
    <property type="entry name" value="METALLO-HYDROLASE RV2300C-RELATED"/>
    <property type="match status" value="1"/>
</dbReference>
<dbReference type="PANTHER" id="PTHR42978">
    <property type="entry name" value="QUORUM-QUENCHING LACTONASE YTNP-RELATED-RELATED"/>
    <property type="match status" value="1"/>
</dbReference>
<evidence type="ECO:0000256" key="5">
    <source>
        <dbReference type="ARBA" id="ARBA00022833"/>
    </source>
</evidence>
<accession>A0ABS9KHX7</accession>
<keyword evidence="8" id="KW-1185">Reference proteome</keyword>
<dbReference type="EMBL" id="JAKLWS010000033">
    <property type="protein sequence ID" value="MCG2590463.1"/>
    <property type="molecule type" value="Genomic_DNA"/>
</dbReference>
<dbReference type="SUPFAM" id="SSF56281">
    <property type="entry name" value="Metallo-hydrolase/oxidoreductase"/>
    <property type="match status" value="1"/>
</dbReference>
<dbReference type="Gene3D" id="3.60.15.10">
    <property type="entry name" value="Ribonuclease Z/Hydroxyacylglutathione hydrolase-like"/>
    <property type="match status" value="1"/>
</dbReference>
<dbReference type="InterPro" id="IPR001279">
    <property type="entry name" value="Metallo-B-lactamas"/>
</dbReference>
<comment type="similarity">
    <text evidence="2">Belongs to the metallo-beta-lactamase superfamily.</text>
</comment>
<evidence type="ECO:0000256" key="2">
    <source>
        <dbReference type="ARBA" id="ARBA00007749"/>
    </source>
</evidence>
<name>A0ABS9KHX7_9BACT</name>
<evidence type="ECO:0000313" key="8">
    <source>
        <dbReference type="Proteomes" id="UP001165366"/>
    </source>
</evidence>
<reference evidence="7" key="2">
    <citation type="submission" date="2024-05" db="EMBL/GenBank/DDBJ databases">
        <title>Rhodohalobacter halophilus gen. nov., sp. nov., a moderately halophilic member of the family Balneolaceae.</title>
        <authorList>
            <person name="Xia J."/>
        </authorList>
    </citation>
    <scope>NUCLEOTIDE SEQUENCE</scope>
    <source>
        <strain evidence="7">WB101</strain>
    </source>
</reference>
<keyword evidence="5" id="KW-0862">Zinc</keyword>
<evidence type="ECO:0000313" key="7">
    <source>
        <dbReference type="EMBL" id="MCG2590463.1"/>
    </source>
</evidence>
<evidence type="ECO:0000256" key="1">
    <source>
        <dbReference type="ARBA" id="ARBA00001947"/>
    </source>
</evidence>
<evidence type="ECO:0000259" key="6">
    <source>
        <dbReference type="SMART" id="SM00849"/>
    </source>
</evidence>
<comment type="caution">
    <text evidence="7">The sequence shown here is derived from an EMBL/GenBank/DDBJ whole genome shotgun (WGS) entry which is preliminary data.</text>
</comment>
<reference evidence="7" key="1">
    <citation type="submission" date="2022-01" db="EMBL/GenBank/DDBJ databases">
        <authorList>
            <person name="Wang Y."/>
        </authorList>
    </citation>
    <scope>NUCLEOTIDE SEQUENCE</scope>
    <source>
        <strain evidence="7">WB101</strain>
    </source>
</reference>
<dbReference type="SMART" id="SM00849">
    <property type="entry name" value="Lactamase_B"/>
    <property type="match status" value="1"/>
</dbReference>
<evidence type="ECO:0000256" key="4">
    <source>
        <dbReference type="ARBA" id="ARBA00022801"/>
    </source>
</evidence>
<comment type="cofactor">
    <cofactor evidence="1">
        <name>Zn(2+)</name>
        <dbReference type="ChEBI" id="CHEBI:29105"/>
    </cofactor>
</comment>
<protein>
    <submittedName>
        <fullName evidence="7">N-acyl homoserine lactonase family protein</fullName>
    </submittedName>
</protein>
<gene>
    <name evidence="7" type="ORF">L6773_17940</name>
</gene>
<dbReference type="InterPro" id="IPR051013">
    <property type="entry name" value="MBL_superfamily_lactonases"/>
</dbReference>
<dbReference type="RefSeq" id="WP_237855870.1">
    <property type="nucleotide sequence ID" value="NZ_JAKLWS010000033.1"/>
</dbReference>